<dbReference type="Gene3D" id="3.30.1460.30">
    <property type="entry name" value="YgaC/TfoX-N like chaperone"/>
    <property type="match status" value="1"/>
</dbReference>
<dbReference type="Pfam" id="PF04993">
    <property type="entry name" value="TfoX_N"/>
    <property type="match status" value="1"/>
</dbReference>
<sequence length="117" mass="13088">MAPRRPPPFVTHVLELMQPLGPVVARSMFGGWGLSIDGMNFALVAGEELYLKTDAQNRPAYEALGLPAFAPYEDQPERTMNYHRPPADALEDADSLMVWVRPAFEVALRAPRKPKKK</sequence>
<organism evidence="1 2">
    <name type="scientific">Niveispirillum cyanobacteriorum</name>
    <dbReference type="NCBI Taxonomy" id="1612173"/>
    <lineage>
        <taxon>Bacteria</taxon>
        <taxon>Pseudomonadati</taxon>
        <taxon>Pseudomonadota</taxon>
        <taxon>Alphaproteobacteria</taxon>
        <taxon>Rhodospirillales</taxon>
        <taxon>Azospirillaceae</taxon>
        <taxon>Niveispirillum</taxon>
    </lineage>
</organism>
<dbReference type="PANTHER" id="PTHR36121:SF1">
    <property type="entry name" value="PROTEIN SXY"/>
    <property type="match status" value="1"/>
</dbReference>
<name>A0A2K9NCE0_9PROT</name>
<dbReference type="AlphaFoldDB" id="A0A2K9NCE0"/>
<gene>
    <name evidence="1" type="ORF">C0V82_08200</name>
</gene>
<dbReference type="InterPro" id="IPR007076">
    <property type="entry name" value="TfoX_N"/>
</dbReference>
<dbReference type="RefSeq" id="WP_102111915.1">
    <property type="nucleotide sequence ID" value="NZ_BMGN01000002.1"/>
</dbReference>
<evidence type="ECO:0000313" key="1">
    <source>
        <dbReference type="EMBL" id="AUN30216.1"/>
    </source>
</evidence>
<dbReference type="OrthoDB" id="1524907at2"/>
<accession>A0A2K9NCE0</accession>
<dbReference type="KEGG" id="ncb:C0V82_08200"/>
<dbReference type="EMBL" id="CP025611">
    <property type="protein sequence ID" value="AUN30216.1"/>
    <property type="molecule type" value="Genomic_DNA"/>
</dbReference>
<evidence type="ECO:0000313" key="2">
    <source>
        <dbReference type="Proteomes" id="UP000234752"/>
    </source>
</evidence>
<dbReference type="SUPFAM" id="SSF159894">
    <property type="entry name" value="YgaC/TfoX-N like"/>
    <property type="match status" value="1"/>
</dbReference>
<reference evidence="1 2" key="1">
    <citation type="submission" date="2017-12" db="EMBL/GenBank/DDBJ databases">
        <title>Genomes of bacteria within cyanobacterial aggregates.</title>
        <authorList>
            <person name="Cai H."/>
        </authorList>
    </citation>
    <scope>NUCLEOTIDE SEQUENCE [LARGE SCALE GENOMIC DNA]</scope>
    <source>
        <strain evidence="1 2">TH16</strain>
    </source>
</reference>
<dbReference type="PANTHER" id="PTHR36121">
    <property type="entry name" value="PROTEIN SXY"/>
    <property type="match status" value="1"/>
</dbReference>
<dbReference type="Proteomes" id="UP000234752">
    <property type="component" value="Chromosome eg_1"/>
</dbReference>
<dbReference type="InterPro" id="IPR047525">
    <property type="entry name" value="TfoX-like"/>
</dbReference>
<proteinExistence type="predicted"/>
<keyword evidence="2" id="KW-1185">Reference proteome</keyword>
<protein>
    <submittedName>
        <fullName evidence="1">Transcriptional regulator</fullName>
    </submittedName>
</protein>